<evidence type="ECO:0000313" key="10">
    <source>
        <dbReference type="EMBL" id="MBT4870497.1"/>
    </source>
</evidence>
<dbReference type="InterPro" id="IPR058533">
    <property type="entry name" value="Cation_efflux_TM"/>
</dbReference>
<protein>
    <submittedName>
        <fullName evidence="10">Cation diffusion facilitator family transporter</fullName>
    </submittedName>
</protein>
<evidence type="ECO:0000256" key="2">
    <source>
        <dbReference type="ARBA" id="ARBA00022448"/>
    </source>
</evidence>
<keyword evidence="3 6" id="KW-0812">Transmembrane</keyword>
<dbReference type="Gene3D" id="1.20.1510.10">
    <property type="entry name" value="Cation efflux protein transmembrane domain"/>
    <property type="match status" value="1"/>
</dbReference>
<evidence type="ECO:0000256" key="4">
    <source>
        <dbReference type="ARBA" id="ARBA00022989"/>
    </source>
</evidence>
<reference evidence="10" key="1">
    <citation type="journal article" date="2021" name="ISME J.">
        <title>Mercury methylation by metabolically versatile and cosmopolitan marine bacteria.</title>
        <authorList>
            <person name="Lin H."/>
            <person name="Ascher D.B."/>
            <person name="Myung Y."/>
            <person name="Lamborg C.H."/>
            <person name="Hallam S.J."/>
            <person name="Gionfriddo C.M."/>
            <person name="Holt K.E."/>
            <person name="Moreau J.W."/>
        </authorList>
    </citation>
    <scope>NUCLEOTIDE SEQUENCE</scope>
    <source>
        <strain evidence="10">SI075_bin30</strain>
    </source>
</reference>
<dbReference type="SUPFAM" id="SSF161111">
    <property type="entry name" value="Cation efflux protein transmembrane domain-like"/>
    <property type="match status" value="1"/>
</dbReference>
<dbReference type="InterPro" id="IPR036105">
    <property type="entry name" value="DiNase_FeMo-co_biosyn_sf"/>
</dbReference>
<gene>
    <name evidence="10" type="ORF">HON47_02905</name>
</gene>
<sequence length="418" mass="46629">MNKDELKKGEKVSAIATIVTFFLAVIKLGVGLTAGSVLLVADGIHSTVDIFAIFASWFGLKISQREPNQKFPFGYYKAENFATLIAVIFILYAGYEIILQSYEALFTEVNYSFGIVILFVPLFSIIVAFFISFYEKKVGKEINSQSLIANAQESRADIFSSILVFVGIGLSIMGIKYAAGIVGFVIALFIIKIGLENGKIALYSLMDANLDKGLSKKIEDIILEISGVKGVSNIKIRQSGVIFFGEANLKINKSIDVNRAHAVTEKIEEKIKKSYPHITSFLLHIEPEKENEQIIMLPIAKNNGIDSEIIGHFGRAKNLLFVNLDMQEKKILSWHVKENIFRTKKIRAGLSVSKEIMAEKPTVVILNQIGEIAYHALRDNYIDIYITNGNNSKQVIKKFLGGELKILRKPTHESDVKK</sequence>
<dbReference type="EMBL" id="JABJNZ010000039">
    <property type="protein sequence ID" value="MBT4870497.1"/>
    <property type="molecule type" value="Genomic_DNA"/>
</dbReference>
<feature type="domain" description="Cation efflux protein cytoplasmic" evidence="9">
    <location>
        <begin position="215"/>
        <end position="288"/>
    </location>
</feature>
<evidence type="ECO:0000259" key="7">
    <source>
        <dbReference type="Pfam" id="PF01545"/>
    </source>
</evidence>
<dbReference type="PANTHER" id="PTHR43840:SF15">
    <property type="entry name" value="MITOCHONDRIAL METAL TRANSPORTER 1-RELATED"/>
    <property type="match status" value="1"/>
</dbReference>
<dbReference type="AlphaFoldDB" id="A0A8T5GFM2"/>
<feature type="transmembrane region" description="Helical" evidence="6">
    <location>
        <begin position="155"/>
        <end position="172"/>
    </location>
</feature>
<evidence type="ECO:0000256" key="3">
    <source>
        <dbReference type="ARBA" id="ARBA00022692"/>
    </source>
</evidence>
<evidence type="ECO:0000256" key="6">
    <source>
        <dbReference type="SAM" id="Phobius"/>
    </source>
</evidence>
<organism evidence="10 11">
    <name type="scientific">Candidatus Iainarchaeum sp</name>
    <dbReference type="NCBI Taxonomy" id="3101447"/>
    <lineage>
        <taxon>Archaea</taxon>
        <taxon>Candidatus Iainarchaeota</taxon>
        <taxon>Candidatus Iainarchaeia</taxon>
        <taxon>Candidatus Iainarchaeales</taxon>
        <taxon>Candidatus Iainarchaeaceae</taxon>
        <taxon>Candidatus Iainarchaeum</taxon>
    </lineage>
</organism>
<dbReference type="InterPro" id="IPR027469">
    <property type="entry name" value="Cation_efflux_TMD_sf"/>
</dbReference>
<dbReference type="Proteomes" id="UP000722459">
    <property type="component" value="Unassembled WGS sequence"/>
</dbReference>
<dbReference type="InterPro" id="IPR002524">
    <property type="entry name" value="Cation_efflux"/>
</dbReference>
<comment type="subcellular location">
    <subcellularLocation>
        <location evidence="1">Membrane</location>
        <topology evidence="1">Multi-pass membrane protein</topology>
    </subcellularLocation>
</comment>
<accession>A0A8T5GFM2</accession>
<feature type="transmembrane region" description="Helical" evidence="6">
    <location>
        <begin position="111"/>
        <end position="134"/>
    </location>
</feature>
<evidence type="ECO:0000259" key="8">
    <source>
        <dbReference type="Pfam" id="PF02579"/>
    </source>
</evidence>
<evidence type="ECO:0000313" key="11">
    <source>
        <dbReference type="Proteomes" id="UP000722459"/>
    </source>
</evidence>
<evidence type="ECO:0000259" key="9">
    <source>
        <dbReference type="Pfam" id="PF16916"/>
    </source>
</evidence>
<dbReference type="InterPro" id="IPR003731">
    <property type="entry name" value="Di-Nase_FeMo-co_biosynth"/>
</dbReference>
<proteinExistence type="predicted"/>
<feature type="transmembrane region" description="Helical" evidence="6">
    <location>
        <begin position="36"/>
        <end position="60"/>
    </location>
</feature>
<feature type="transmembrane region" description="Helical" evidence="6">
    <location>
        <begin position="12"/>
        <end position="30"/>
    </location>
</feature>
<evidence type="ECO:0000256" key="1">
    <source>
        <dbReference type="ARBA" id="ARBA00004141"/>
    </source>
</evidence>
<dbReference type="SUPFAM" id="SSF53146">
    <property type="entry name" value="Nitrogenase accessory factor-like"/>
    <property type="match status" value="1"/>
</dbReference>
<keyword evidence="4 6" id="KW-1133">Transmembrane helix</keyword>
<feature type="domain" description="Cation efflux protein transmembrane" evidence="7">
    <location>
        <begin position="15"/>
        <end position="206"/>
    </location>
</feature>
<dbReference type="SUPFAM" id="SSF160240">
    <property type="entry name" value="Cation efflux protein cytoplasmic domain-like"/>
    <property type="match status" value="1"/>
</dbReference>
<dbReference type="Pfam" id="PF16916">
    <property type="entry name" value="ZT_dimer"/>
    <property type="match status" value="1"/>
</dbReference>
<dbReference type="Pfam" id="PF01545">
    <property type="entry name" value="Cation_efflux"/>
    <property type="match status" value="1"/>
</dbReference>
<dbReference type="PANTHER" id="PTHR43840">
    <property type="entry name" value="MITOCHONDRIAL METAL TRANSPORTER 1-RELATED"/>
    <property type="match status" value="1"/>
</dbReference>
<dbReference type="Pfam" id="PF02579">
    <property type="entry name" value="Nitro_FeMo-Co"/>
    <property type="match status" value="1"/>
</dbReference>
<dbReference type="Gene3D" id="3.30.420.130">
    <property type="entry name" value="Dinitrogenase iron-molybdenum cofactor biosynthesis domain"/>
    <property type="match status" value="1"/>
</dbReference>
<dbReference type="GO" id="GO:0008324">
    <property type="term" value="F:monoatomic cation transmembrane transporter activity"/>
    <property type="evidence" value="ECO:0007669"/>
    <property type="project" value="InterPro"/>
</dbReference>
<feature type="transmembrane region" description="Helical" evidence="6">
    <location>
        <begin position="81"/>
        <end position="99"/>
    </location>
</feature>
<keyword evidence="5 6" id="KW-0472">Membrane</keyword>
<name>A0A8T5GFM2_9ARCH</name>
<keyword evidence="2" id="KW-0813">Transport</keyword>
<evidence type="ECO:0000256" key="5">
    <source>
        <dbReference type="ARBA" id="ARBA00023136"/>
    </source>
</evidence>
<dbReference type="InterPro" id="IPR027470">
    <property type="entry name" value="Cation_efflux_CTD"/>
</dbReference>
<dbReference type="InterPro" id="IPR050291">
    <property type="entry name" value="CDF_Transporter"/>
</dbReference>
<dbReference type="InterPro" id="IPR036837">
    <property type="entry name" value="Cation_efflux_CTD_sf"/>
</dbReference>
<dbReference type="Gene3D" id="3.30.70.1350">
    <property type="entry name" value="Cation efflux protein, cytoplasmic domain"/>
    <property type="match status" value="1"/>
</dbReference>
<dbReference type="NCBIfam" id="TIGR01297">
    <property type="entry name" value="CDF"/>
    <property type="match status" value="1"/>
</dbReference>
<comment type="caution">
    <text evidence="10">The sequence shown here is derived from an EMBL/GenBank/DDBJ whole genome shotgun (WGS) entry which is preliminary data.</text>
</comment>
<dbReference type="GO" id="GO:0016020">
    <property type="term" value="C:membrane"/>
    <property type="evidence" value="ECO:0007669"/>
    <property type="project" value="UniProtKB-SubCell"/>
</dbReference>
<feature type="domain" description="Dinitrogenase iron-molybdenum cofactor biosynthesis" evidence="8">
    <location>
        <begin position="306"/>
        <end position="400"/>
    </location>
</feature>